<dbReference type="HOGENOM" id="CLU_2417694_0_0_1"/>
<dbReference type="PaxDb" id="29760-VIT_08s0058g01240.t01"/>
<protein>
    <submittedName>
        <fullName evidence="1">Uncharacterized protein</fullName>
    </submittedName>
</protein>
<gene>
    <name evidence="1" type="ordered locus">VIT_08s0058g01240</name>
</gene>
<keyword evidence="2" id="KW-1185">Reference proteome</keyword>
<evidence type="ECO:0000313" key="1">
    <source>
        <dbReference type="EMBL" id="CCB44773.1"/>
    </source>
</evidence>
<name>F6GXX2_VITVI</name>
<accession>F6GXX2</accession>
<evidence type="ECO:0000313" key="2">
    <source>
        <dbReference type="Proteomes" id="UP000009183"/>
    </source>
</evidence>
<sequence>MLNCSEDRAMSPEYLQAFNGGVNLVWNADFTFAWKLREVVQFDSINGGYRPSSSTQVVWRSLVFLTPLLRVLTSWQHSAVTEPPFLRKELHW</sequence>
<reference evidence="2" key="1">
    <citation type="journal article" date="2007" name="Nature">
        <title>The grapevine genome sequence suggests ancestral hexaploidization in major angiosperm phyla.</title>
        <authorList>
            <consortium name="The French-Italian Public Consortium for Grapevine Genome Characterization."/>
            <person name="Jaillon O."/>
            <person name="Aury J.-M."/>
            <person name="Noel B."/>
            <person name="Policriti A."/>
            <person name="Clepet C."/>
            <person name="Casagrande A."/>
            <person name="Choisne N."/>
            <person name="Aubourg S."/>
            <person name="Vitulo N."/>
            <person name="Jubin C."/>
            <person name="Vezzi A."/>
            <person name="Legeai F."/>
            <person name="Hugueney P."/>
            <person name="Dasilva C."/>
            <person name="Horner D."/>
            <person name="Mica E."/>
            <person name="Jublot D."/>
            <person name="Poulain J."/>
            <person name="Bruyere C."/>
            <person name="Billault A."/>
            <person name="Segurens B."/>
            <person name="Gouyvenoux M."/>
            <person name="Ugarte E."/>
            <person name="Cattonaro F."/>
            <person name="Anthouard V."/>
            <person name="Vico V."/>
            <person name="Del Fabbro C."/>
            <person name="Alaux M."/>
            <person name="Di Gaspero G."/>
            <person name="Dumas V."/>
            <person name="Felice N."/>
            <person name="Paillard S."/>
            <person name="Juman I."/>
            <person name="Moroldo M."/>
            <person name="Scalabrin S."/>
            <person name="Canaguier A."/>
            <person name="Le Clainche I."/>
            <person name="Malacrida G."/>
            <person name="Durand E."/>
            <person name="Pesole G."/>
            <person name="Laucou V."/>
            <person name="Chatelet P."/>
            <person name="Merdinoglu D."/>
            <person name="Delledonne M."/>
            <person name="Pezzotti M."/>
            <person name="Lecharny A."/>
            <person name="Scarpelli C."/>
            <person name="Artiguenave F."/>
            <person name="Pe M.E."/>
            <person name="Valle G."/>
            <person name="Morgante M."/>
            <person name="Caboche M."/>
            <person name="Adam-Blondon A.-F."/>
            <person name="Weissenbach J."/>
            <person name="Quetier F."/>
            <person name="Wincker P."/>
        </authorList>
    </citation>
    <scope>NUCLEOTIDE SEQUENCE [LARGE SCALE GENOMIC DNA]</scope>
    <source>
        <strain evidence="2">cv. Pinot noir / PN40024</strain>
    </source>
</reference>
<dbReference type="Proteomes" id="UP000009183">
    <property type="component" value="Chromosome 8"/>
</dbReference>
<dbReference type="InParanoid" id="F6GXX2"/>
<dbReference type="AlphaFoldDB" id="F6GXX2"/>
<organism evidence="1 2">
    <name type="scientific">Vitis vinifera</name>
    <name type="common">Grape</name>
    <dbReference type="NCBI Taxonomy" id="29760"/>
    <lineage>
        <taxon>Eukaryota</taxon>
        <taxon>Viridiplantae</taxon>
        <taxon>Streptophyta</taxon>
        <taxon>Embryophyta</taxon>
        <taxon>Tracheophyta</taxon>
        <taxon>Spermatophyta</taxon>
        <taxon>Magnoliopsida</taxon>
        <taxon>eudicotyledons</taxon>
        <taxon>Gunneridae</taxon>
        <taxon>Pentapetalae</taxon>
        <taxon>rosids</taxon>
        <taxon>Vitales</taxon>
        <taxon>Vitaceae</taxon>
        <taxon>Viteae</taxon>
        <taxon>Vitis</taxon>
    </lineage>
</organism>
<dbReference type="EMBL" id="FN594967">
    <property type="protein sequence ID" value="CCB44773.1"/>
    <property type="molecule type" value="Genomic_DNA"/>
</dbReference>
<proteinExistence type="predicted"/>